<keyword evidence="11 14" id="KW-1133">Transmembrane helix</keyword>
<evidence type="ECO:0000256" key="7">
    <source>
        <dbReference type="ARBA" id="ARBA00022692"/>
    </source>
</evidence>
<dbReference type="EC" id="2.7.13.3" evidence="3"/>
<dbReference type="GO" id="GO:0005524">
    <property type="term" value="F:ATP binding"/>
    <property type="evidence" value="ECO:0007669"/>
    <property type="project" value="UniProtKB-KW"/>
</dbReference>
<dbReference type="EMBL" id="CP011390">
    <property type="protein sequence ID" value="ANE49966.1"/>
    <property type="molecule type" value="Genomic_DNA"/>
</dbReference>
<sequence>MKLSSLNNRLPKVTLLLAAVILFLLSFVSARYFSVAPSIRNEVKSLQKYIKNQEADFETFLKDTLLLKQLATHRETLNTFEKVENTPYGIFLVNTTNSNEPELVFWNSQRVLPPFKNKSIVNGETFMLLSNGYYLVVKRPIQLVGVAPVTCYATIPILYKYDFQQSNYLRTQFVHDKDAIKKISITGERTPYLIRSLHGKPLFHLEPKTYMPIFANDAVTVTLRILAFLLLLAYIHFIATSFVRKRGAVQGTVLLFVLLITVRVVLLSFSNVFSLRQFELFDPTIFSANWVNRSLGDLLLNAILLCWLVIFAWYNIGSFKQLPSFFQGKRLWVIGIASLVLLILMTFQFAEAVRSLVADSQISYNVTDFFSLGKFTVVGFVVLALLSLTYYYFSRILFHFIFPTFKGRQVYIYFTLALVGLLLLTFKTNNKVVLFQLPILLWLIIYTLLVSQETFIINRFRVTIAGALFWIFIFSISLAGIILQENRVKELRIRKGIAEKYDQLTDPTSELTLSIALTYLDNDFLRANFWRFKQPEQNRQIRDSIIRQNISTGFLNKYDTRIFVFDAKNQPINNEDPITYTELNNVLTTQSRSTKIPDLYYHETSFDQYTYITKRTIKDSLPIGTFFIVSTPKRYNQDALYPELFRRINDDDPENSPLYSYAIYKKNILVASSTKYPFRINLMPSEVPVQEFTRFLNGDYDELWFRASTEKVVVIAKKQDSLLESITLFSYLFCAFLFLVAFLQIVSILLRAGEDWKVLHVFWQMNIRSQVHGTVIFISILSFLIIGVATISFFISRYNRNNIDRLSRTAGIMVKELQKRVTEYGVFDDVVKIYDPIVNENLKELIDDVADIHNVDVNVYDLQGNLQVSSENEVYNRGILSKKMHPEAYFHLNRLRQVQYVQEESMSSLQYLSIYAAVRDEEGNVYAYLNIPYFLSQIDLNQEISNFLVTIINLNAFIFLIAGVIALFITNRITRSFSIIGDKMKEIQLGKTNEEIVWNRNDEIGELVTQYNKMVHQLEESATALAKSEREGAWREMARQVAHEIKNPLTPMKLSIQYLQKAVNNNQPNVKDLTTNVANTLVEQIDHLSKIAADFARFANIGYRHLERFDLHAVLEGLIDLNRANPKVTLKWYPLPHALYIEADKTHMNRLFTNLLTNAIEACSNEKACIVEVIESVQREGMFAIHIKDNGIGIPKEMQSKIFTPNFTTKSSGTGLGLAMSKSIVEQAGGNIWFENNPGGGTTFVVELPTIN</sequence>
<dbReference type="CDD" id="cd06225">
    <property type="entry name" value="HAMP"/>
    <property type="match status" value="1"/>
</dbReference>
<evidence type="ECO:0000256" key="11">
    <source>
        <dbReference type="ARBA" id="ARBA00022989"/>
    </source>
</evidence>
<dbReference type="AlphaFoldDB" id="A0A172TSJ6"/>
<keyword evidence="4" id="KW-1003">Cell membrane</keyword>
<dbReference type="InterPro" id="IPR003661">
    <property type="entry name" value="HisK_dim/P_dom"/>
</dbReference>
<proteinExistence type="predicted"/>
<feature type="transmembrane region" description="Helical" evidence="14">
    <location>
        <begin position="462"/>
        <end position="483"/>
    </location>
</feature>
<accession>A0A172TSJ6</accession>
<evidence type="ECO:0000259" key="15">
    <source>
        <dbReference type="PROSITE" id="PS50109"/>
    </source>
</evidence>
<keyword evidence="9" id="KW-0418">Kinase</keyword>
<keyword evidence="13 14" id="KW-0472">Membrane</keyword>
<dbReference type="GO" id="GO:0000155">
    <property type="term" value="F:phosphorelay sensor kinase activity"/>
    <property type="evidence" value="ECO:0007669"/>
    <property type="project" value="InterPro"/>
</dbReference>
<dbReference type="PROSITE" id="PS50885">
    <property type="entry name" value="HAMP"/>
    <property type="match status" value="1"/>
</dbReference>
<dbReference type="Gene3D" id="6.10.340.10">
    <property type="match status" value="1"/>
</dbReference>
<evidence type="ECO:0000256" key="5">
    <source>
        <dbReference type="ARBA" id="ARBA00022553"/>
    </source>
</evidence>
<protein>
    <recommendedName>
        <fullName evidence="3">histidine kinase</fullName>
        <ecNumber evidence="3">2.7.13.3</ecNumber>
    </recommendedName>
</protein>
<feature type="transmembrane region" description="Helical" evidence="14">
    <location>
        <begin position="298"/>
        <end position="319"/>
    </location>
</feature>
<evidence type="ECO:0000256" key="1">
    <source>
        <dbReference type="ARBA" id="ARBA00000085"/>
    </source>
</evidence>
<keyword evidence="12" id="KW-0902">Two-component regulatory system</keyword>
<dbReference type="OrthoDB" id="9776727at2"/>
<dbReference type="GO" id="GO:0005886">
    <property type="term" value="C:plasma membrane"/>
    <property type="evidence" value="ECO:0007669"/>
    <property type="project" value="UniProtKB-SubCell"/>
</dbReference>
<dbReference type="InterPro" id="IPR004358">
    <property type="entry name" value="Sig_transdc_His_kin-like_C"/>
</dbReference>
<evidence type="ECO:0000256" key="6">
    <source>
        <dbReference type="ARBA" id="ARBA00022679"/>
    </source>
</evidence>
<evidence type="ECO:0000256" key="14">
    <source>
        <dbReference type="SAM" id="Phobius"/>
    </source>
</evidence>
<evidence type="ECO:0000256" key="2">
    <source>
        <dbReference type="ARBA" id="ARBA00004651"/>
    </source>
</evidence>
<reference evidence="18" key="1">
    <citation type="submission" date="2015-01" db="EMBL/GenBank/DDBJ databases">
        <title>Flavisolibacter sp./LCS9/ whole genome sequencing.</title>
        <authorList>
            <person name="Kim M.K."/>
            <person name="Srinivasan S."/>
            <person name="Lee J.-J."/>
        </authorList>
    </citation>
    <scope>NUCLEOTIDE SEQUENCE [LARGE SCALE GENOMIC DNA]</scope>
    <source>
        <strain evidence="18">LCS9</strain>
    </source>
</reference>
<comment type="subcellular location">
    <subcellularLocation>
        <location evidence="2">Cell membrane</location>
        <topology evidence="2">Multi-pass membrane protein</topology>
    </subcellularLocation>
</comment>
<reference evidence="17 18" key="2">
    <citation type="journal article" date="2016" name="Int. J. Syst. Evol. Microbiol.">
        <title>Flavisolibacter tropicus sp. nov., isolated from tropical soil.</title>
        <authorList>
            <person name="Lee J.J."/>
            <person name="Kang M.S."/>
            <person name="Kim G.S."/>
            <person name="Lee C.S."/>
            <person name="Lim S."/>
            <person name="Lee J."/>
            <person name="Roh S.H."/>
            <person name="Kang H."/>
            <person name="Ha J.M."/>
            <person name="Bae S."/>
            <person name="Jung H.Y."/>
            <person name="Kim M.K."/>
        </authorList>
    </citation>
    <scope>NUCLEOTIDE SEQUENCE [LARGE SCALE GENOMIC DNA]</scope>
    <source>
        <strain evidence="17 18">LCS9</strain>
    </source>
</reference>
<feature type="domain" description="HAMP" evidence="16">
    <location>
        <begin position="971"/>
        <end position="1023"/>
    </location>
</feature>
<name>A0A172TSJ6_9BACT</name>
<dbReference type="SUPFAM" id="SSF158472">
    <property type="entry name" value="HAMP domain-like"/>
    <property type="match status" value="1"/>
</dbReference>
<feature type="transmembrane region" description="Helical" evidence="14">
    <location>
        <begin position="255"/>
        <end position="278"/>
    </location>
</feature>
<evidence type="ECO:0000256" key="4">
    <source>
        <dbReference type="ARBA" id="ARBA00022475"/>
    </source>
</evidence>
<dbReference type="Pfam" id="PF02518">
    <property type="entry name" value="HATPase_c"/>
    <property type="match status" value="1"/>
</dbReference>
<keyword evidence="7 14" id="KW-0812">Transmembrane</keyword>
<dbReference type="CDD" id="cd00082">
    <property type="entry name" value="HisKA"/>
    <property type="match status" value="1"/>
</dbReference>
<dbReference type="Pfam" id="PF00512">
    <property type="entry name" value="HisKA"/>
    <property type="match status" value="1"/>
</dbReference>
<dbReference type="SUPFAM" id="SSF55874">
    <property type="entry name" value="ATPase domain of HSP90 chaperone/DNA topoisomerase II/histidine kinase"/>
    <property type="match status" value="1"/>
</dbReference>
<evidence type="ECO:0000313" key="17">
    <source>
        <dbReference type="EMBL" id="ANE49966.1"/>
    </source>
</evidence>
<evidence type="ECO:0000256" key="10">
    <source>
        <dbReference type="ARBA" id="ARBA00022840"/>
    </source>
</evidence>
<dbReference type="InterPro" id="IPR050398">
    <property type="entry name" value="HssS/ArlS-like"/>
</dbReference>
<gene>
    <name evidence="17" type="ORF">SY85_05090</name>
</gene>
<dbReference type="RefSeq" id="WP_066402113.1">
    <property type="nucleotide sequence ID" value="NZ_CP011390.1"/>
</dbReference>
<evidence type="ECO:0000256" key="3">
    <source>
        <dbReference type="ARBA" id="ARBA00012438"/>
    </source>
</evidence>
<keyword evidence="6" id="KW-0808">Transferase</keyword>
<dbReference type="InterPro" id="IPR003594">
    <property type="entry name" value="HATPase_dom"/>
</dbReference>
<keyword evidence="18" id="KW-1185">Reference proteome</keyword>
<dbReference type="Gene3D" id="3.30.565.10">
    <property type="entry name" value="Histidine kinase-like ATPase, C-terminal domain"/>
    <property type="match status" value="1"/>
</dbReference>
<dbReference type="Gene3D" id="1.10.287.130">
    <property type="match status" value="1"/>
</dbReference>
<dbReference type="InterPro" id="IPR036097">
    <property type="entry name" value="HisK_dim/P_sf"/>
</dbReference>
<feature type="transmembrane region" description="Helical" evidence="14">
    <location>
        <begin position="728"/>
        <end position="750"/>
    </location>
</feature>
<feature type="transmembrane region" description="Helical" evidence="14">
    <location>
        <begin position="771"/>
        <end position="795"/>
    </location>
</feature>
<organism evidence="17 18">
    <name type="scientific">Flavisolibacter tropicus</name>
    <dbReference type="NCBI Taxonomy" id="1492898"/>
    <lineage>
        <taxon>Bacteria</taxon>
        <taxon>Pseudomonadati</taxon>
        <taxon>Bacteroidota</taxon>
        <taxon>Chitinophagia</taxon>
        <taxon>Chitinophagales</taxon>
        <taxon>Chitinophagaceae</taxon>
        <taxon>Flavisolibacter</taxon>
    </lineage>
</organism>
<evidence type="ECO:0000256" key="9">
    <source>
        <dbReference type="ARBA" id="ARBA00022777"/>
    </source>
</evidence>
<feature type="transmembrane region" description="Helical" evidence="14">
    <location>
        <begin position="331"/>
        <end position="350"/>
    </location>
</feature>
<feature type="transmembrane region" description="Helical" evidence="14">
    <location>
        <begin position="432"/>
        <end position="450"/>
    </location>
</feature>
<dbReference type="InterPro" id="IPR003660">
    <property type="entry name" value="HAMP_dom"/>
</dbReference>
<dbReference type="KEGG" id="fla:SY85_05090"/>
<dbReference type="SMART" id="SM00388">
    <property type="entry name" value="HisKA"/>
    <property type="match status" value="1"/>
</dbReference>
<evidence type="ECO:0000256" key="8">
    <source>
        <dbReference type="ARBA" id="ARBA00022741"/>
    </source>
</evidence>
<evidence type="ECO:0000256" key="12">
    <source>
        <dbReference type="ARBA" id="ARBA00023012"/>
    </source>
</evidence>
<dbReference type="SMART" id="SM00387">
    <property type="entry name" value="HATPase_c"/>
    <property type="match status" value="1"/>
</dbReference>
<evidence type="ECO:0000256" key="13">
    <source>
        <dbReference type="ARBA" id="ARBA00023136"/>
    </source>
</evidence>
<dbReference type="SMART" id="SM00304">
    <property type="entry name" value="HAMP"/>
    <property type="match status" value="1"/>
</dbReference>
<dbReference type="PROSITE" id="PS50109">
    <property type="entry name" value="HIS_KIN"/>
    <property type="match status" value="1"/>
</dbReference>
<dbReference type="InterPro" id="IPR005467">
    <property type="entry name" value="His_kinase_dom"/>
</dbReference>
<dbReference type="PANTHER" id="PTHR45528">
    <property type="entry name" value="SENSOR HISTIDINE KINASE CPXA"/>
    <property type="match status" value="1"/>
</dbReference>
<feature type="transmembrane region" description="Helical" evidence="14">
    <location>
        <begin position="947"/>
        <end position="969"/>
    </location>
</feature>
<feature type="transmembrane region" description="Helical" evidence="14">
    <location>
        <begin position="410"/>
        <end position="426"/>
    </location>
</feature>
<keyword evidence="10" id="KW-0067">ATP-binding</keyword>
<feature type="transmembrane region" description="Helical" evidence="14">
    <location>
        <begin position="221"/>
        <end position="243"/>
    </location>
</feature>
<comment type="catalytic activity">
    <reaction evidence="1">
        <text>ATP + protein L-histidine = ADP + protein N-phospho-L-histidine.</text>
        <dbReference type="EC" id="2.7.13.3"/>
    </reaction>
</comment>
<keyword evidence="8" id="KW-0547">Nucleotide-binding</keyword>
<evidence type="ECO:0000313" key="18">
    <source>
        <dbReference type="Proteomes" id="UP000077177"/>
    </source>
</evidence>
<dbReference type="CDD" id="cd00075">
    <property type="entry name" value="HATPase"/>
    <property type="match status" value="1"/>
</dbReference>
<evidence type="ECO:0000259" key="16">
    <source>
        <dbReference type="PROSITE" id="PS50885"/>
    </source>
</evidence>
<dbReference type="InterPro" id="IPR036890">
    <property type="entry name" value="HATPase_C_sf"/>
</dbReference>
<dbReference type="STRING" id="1492898.SY85_05090"/>
<feature type="domain" description="Histidine kinase" evidence="15">
    <location>
        <begin position="1040"/>
        <end position="1252"/>
    </location>
</feature>
<feature type="transmembrane region" description="Helical" evidence="14">
    <location>
        <begin position="375"/>
        <end position="398"/>
    </location>
</feature>
<dbReference type="PANTHER" id="PTHR45528:SF1">
    <property type="entry name" value="SENSOR HISTIDINE KINASE CPXA"/>
    <property type="match status" value="1"/>
</dbReference>
<dbReference type="PRINTS" id="PR00344">
    <property type="entry name" value="BCTRLSENSOR"/>
</dbReference>
<dbReference type="Proteomes" id="UP000077177">
    <property type="component" value="Chromosome"/>
</dbReference>
<dbReference type="SUPFAM" id="SSF47384">
    <property type="entry name" value="Homodimeric domain of signal transducing histidine kinase"/>
    <property type="match status" value="1"/>
</dbReference>
<keyword evidence="5" id="KW-0597">Phosphoprotein</keyword>